<organism evidence="1 2">
    <name type="scientific">Bifidobacterium dentium JCVIHMP022</name>
    <dbReference type="NCBI Taxonomy" id="553191"/>
    <lineage>
        <taxon>Bacteria</taxon>
        <taxon>Bacillati</taxon>
        <taxon>Actinomycetota</taxon>
        <taxon>Actinomycetes</taxon>
        <taxon>Bifidobacteriales</taxon>
        <taxon>Bifidobacteriaceae</taxon>
        <taxon>Bifidobacterium</taxon>
    </lineage>
</organism>
<dbReference type="AlphaFoldDB" id="A0AB72Z2B8"/>
<dbReference type="RefSeq" id="WP_003841984.1">
    <property type="nucleotide sequence ID" value="NZ_AEHJ01000007.1"/>
</dbReference>
<sequence>MTVILKDFRPADGRVTIVFPDGFKTSLPNAQVLTLGQLRRLINNDFQVLYELFPKKAHSRLDNLYNKQLSDLVQGWLEESGTDPKGQQQ</sequence>
<dbReference type="EMBL" id="AEHJ01000007">
    <property type="protein sequence ID" value="EFO78306.1"/>
    <property type="molecule type" value="Genomic_DNA"/>
</dbReference>
<dbReference type="Proteomes" id="UP000003457">
    <property type="component" value="Unassembled WGS sequence"/>
</dbReference>
<evidence type="ECO:0000313" key="1">
    <source>
        <dbReference type="EMBL" id="EFO78306.1"/>
    </source>
</evidence>
<accession>A0AB72Z2B8</accession>
<reference evidence="1 2" key="1">
    <citation type="submission" date="2010-10" db="EMBL/GenBank/DDBJ databases">
        <authorList>
            <person name="Durkin A.S."/>
            <person name="Madupu R."/>
            <person name="Torralba M."/>
            <person name="Gillis M."/>
            <person name="Methe B."/>
            <person name="Sutton G."/>
            <person name="Nelson K.E."/>
        </authorList>
    </citation>
    <scope>NUCLEOTIDE SEQUENCE [LARGE SCALE GENOMIC DNA]</scope>
    <source>
        <strain evidence="1 2">JCVIHMP022</strain>
    </source>
</reference>
<comment type="caution">
    <text evidence="1">The sequence shown here is derived from an EMBL/GenBank/DDBJ whole genome shotgun (WGS) entry which is preliminary data.</text>
</comment>
<gene>
    <name evidence="1" type="ORF">HMPREF9003_0433</name>
</gene>
<name>A0AB72Z2B8_9BIFI</name>
<proteinExistence type="predicted"/>
<protein>
    <submittedName>
        <fullName evidence="1">Uncharacterized protein</fullName>
    </submittedName>
</protein>
<evidence type="ECO:0000313" key="2">
    <source>
        <dbReference type="Proteomes" id="UP000003457"/>
    </source>
</evidence>